<dbReference type="InterPro" id="IPR013324">
    <property type="entry name" value="RNA_pol_sigma_r3/r4-like"/>
</dbReference>
<dbReference type="SUPFAM" id="SSF49384">
    <property type="entry name" value="Carbohydrate-binding domain"/>
    <property type="match status" value="1"/>
</dbReference>
<evidence type="ECO:0000256" key="5">
    <source>
        <dbReference type="ARBA" id="ARBA00023125"/>
    </source>
</evidence>
<dbReference type="GO" id="GO:0016987">
    <property type="term" value="F:sigma factor activity"/>
    <property type="evidence" value="ECO:0007669"/>
    <property type="project" value="UniProtKB-KW"/>
</dbReference>
<dbReference type="InterPro" id="IPR013325">
    <property type="entry name" value="RNA_pol_sigma_r2"/>
</dbReference>
<evidence type="ECO:0000313" key="11">
    <source>
        <dbReference type="EMBL" id="KDN85182.1"/>
    </source>
</evidence>
<evidence type="ECO:0000256" key="4">
    <source>
        <dbReference type="ARBA" id="ARBA00023082"/>
    </source>
</evidence>
<accession>A0A066YVG7</accession>
<evidence type="ECO:0000256" key="8">
    <source>
        <dbReference type="SAM" id="MobiDB-lite"/>
    </source>
</evidence>
<dbReference type="Gene3D" id="1.10.1740.10">
    <property type="match status" value="1"/>
</dbReference>
<dbReference type="InterPro" id="IPR013249">
    <property type="entry name" value="RNA_pol_sigma70_r4_t2"/>
</dbReference>
<dbReference type="AlphaFoldDB" id="A0A066YVG7"/>
<dbReference type="Gene3D" id="1.10.10.10">
    <property type="entry name" value="Winged helix-like DNA-binding domain superfamily/Winged helix DNA-binding domain"/>
    <property type="match status" value="1"/>
</dbReference>
<keyword evidence="4" id="KW-0731">Sigma factor</keyword>
<dbReference type="SUPFAM" id="SSF88946">
    <property type="entry name" value="Sigma2 domain of RNA polymerase sigma factors"/>
    <property type="match status" value="1"/>
</dbReference>
<keyword evidence="6" id="KW-0804">Transcription</keyword>
<feature type="transmembrane region" description="Helical" evidence="9">
    <location>
        <begin position="250"/>
        <end position="269"/>
    </location>
</feature>
<dbReference type="eggNOG" id="COG1595">
    <property type="taxonomic scope" value="Bacteria"/>
</dbReference>
<evidence type="ECO:0000256" key="2">
    <source>
        <dbReference type="ARBA" id="ARBA00022729"/>
    </source>
</evidence>
<dbReference type="Pfam" id="PF04542">
    <property type="entry name" value="Sigma70_r2"/>
    <property type="match status" value="1"/>
</dbReference>
<dbReference type="Pfam" id="PF08281">
    <property type="entry name" value="Sigma70_r4_2"/>
    <property type="match status" value="1"/>
</dbReference>
<dbReference type="NCBIfam" id="TIGR02937">
    <property type="entry name" value="sigma70-ECF"/>
    <property type="match status" value="1"/>
</dbReference>
<dbReference type="InterPro" id="IPR001919">
    <property type="entry name" value="CBD2"/>
</dbReference>
<comment type="caution">
    <text evidence="11">The sequence shown here is derived from an EMBL/GenBank/DDBJ whole genome shotgun (WGS) entry which is preliminary data.</text>
</comment>
<keyword evidence="7" id="KW-0119">Carbohydrate metabolism</keyword>
<dbReference type="PANTHER" id="PTHR43133:SF8">
    <property type="entry name" value="RNA POLYMERASE SIGMA FACTOR HI_1459-RELATED"/>
    <property type="match status" value="1"/>
</dbReference>
<dbReference type="InterPro" id="IPR039425">
    <property type="entry name" value="RNA_pol_sigma-70-like"/>
</dbReference>
<name>A0A066YVG7_9ACTN</name>
<keyword evidence="12" id="KW-1185">Reference proteome</keyword>
<dbReference type="PATRIC" id="fig|1348663.4.peg.2885"/>
<dbReference type="Proteomes" id="UP000027178">
    <property type="component" value="Unassembled WGS sequence"/>
</dbReference>
<dbReference type="Gene3D" id="2.60.40.290">
    <property type="match status" value="1"/>
</dbReference>
<evidence type="ECO:0000256" key="3">
    <source>
        <dbReference type="ARBA" id="ARBA00023015"/>
    </source>
</evidence>
<keyword evidence="7" id="KW-0624">Polysaccharide degradation</keyword>
<dbReference type="PANTHER" id="PTHR43133">
    <property type="entry name" value="RNA POLYMERASE ECF-TYPE SIGMA FACTO"/>
    <property type="match status" value="1"/>
</dbReference>
<dbReference type="GO" id="GO:0004553">
    <property type="term" value="F:hydrolase activity, hydrolyzing O-glycosyl compounds"/>
    <property type="evidence" value="ECO:0007669"/>
    <property type="project" value="InterPro"/>
</dbReference>
<dbReference type="PROSITE" id="PS51173">
    <property type="entry name" value="CBM2"/>
    <property type="match status" value="1"/>
</dbReference>
<dbReference type="HOGENOM" id="CLU_768985_0_0_11"/>
<keyword evidence="9" id="KW-1133">Transmembrane helix</keyword>
<dbReference type="GO" id="GO:0003677">
    <property type="term" value="F:DNA binding"/>
    <property type="evidence" value="ECO:0007669"/>
    <property type="project" value="UniProtKB-KW"/>
</dbReference>
<keyword evidence="9" id="KW-0812">Transmembrane</keyword>
<dbReference type="SMART" id="SM00637">
    <property type="entry name" value="CBD_II"/>
    <property type="match status" value="1"/>
</dbReference>
<dbReference type="SUPFAM" id="SSF88659">
    <property type="entry name" value="Sigma3 and sigma4 domains of RNA polymerase sigma factors"/>
    <property type="match status" value="1"/>
</dbReference>
<keyword evidence="9" id="KW-0472">Membrane</keyword>
<feature type="domain" description="CBM2" evidence="10">
    <location>
        <begin position="278"/>
        <end position="387"/>
    </location>
</feature>
<evidence type="ECO:0000256" key="1">
    <source>
        <dbReference type="ARBA" id="ARBA00010641"/>
    </source>
</evidence>
<dbReference type="CDD" id="cd06171">
    <property type="entry name" value="Sigma70_r4"/>
    <property type="match status" value="1"/>
</dbReference>
<feature type="region of interest" description="Disordered" evidence="8">
    <location>
        <begin position="19"/>
        <end position="40"/>
    </location>
</feature>
<dbReference type="InterPro" id="IPR014284">
    <property type="entry name" value="RNA_pol_sigma-70_dom"/>
</dbReference>
<keyword evidence="5" id="KW-0238">DNA-binding</keyword>
<reference evidence="11 12" key="1">
    <citation type="submission" date="2014-05" db="EMBL/GenBank/DDBJ databases">
        <title>Draft Genome Sequence of Kitasatospora cheerisanensis KCTC 2395.</title>
        <authorList>
            <person name="Nam D.H."/>
        </authorList>
    </citation>
    <scope>NUCLEOTIDE SEQUENCE [LARGE SCALE GENOMIC DNA]</scope>
    <source>
        <strain evidence="11 12">KCTC 2395</strain>
    </source>
</reference>
<evidence type="ECO:0000256" key="7">
    <source>
        <dbReference type="ARBA" id="ARBA00023326"/>
    </source>
</evidence>
<evidence type="ECO:0000259" key="10">
    <source>
        <dbReference type="PROSITE" id="PS51173"/>
    </source>
</evidence>
<dbReference type="GO" id="GO:0000272">
    <property type="term" value="P:polysaccharide catabolic process"/>
    <property type="evidence" value="ECO:0007669"/>
    <property type="project" value="UniProtKB-KW"/>
</dbReference>
<sequence length="389" mass="41395">MWGCCGHAADRPGRIEVGRTAARPAGPGEDKMAESPLRTAERPPLAAYTELYRSHHRGLLRYAGRLTGGDHWQAEDLVAEAHLRVWRRLAAGQRIDDPRAYLATTVRHLATAPVREKAAPDLPGGATEDHAAGVAETDRMRRLLAELPDRWAHALWLAEVEGLPPAEIGARLGVRRGAAAVLVHRAREGLRLAYLRAYPGTPRDPRCAGHWQTLAGHARGRAGRRAEQRVEQHLPHCADCRGRLTVLRRVNLGLAGLVGSAMALLAALMPPLAGTAGLRGGEPGCEVSTRVTAQAGGRFTAWLTVRNTSDRPIGGWTLRWPLGDGEHLVAGRSGAGRAQETAGAVLLGDGAVLRPGASAETGFTGTAERPAAAPAAITLNGLPCRVKVR</sequence>
<evidence type="ECO:0000256" key="6">
    <source>
        <dbReference type="ARBA" id="ARBA00023163"/>
    </source>
</evidence>
<dbReference type="InterPro" id="IPR036388">
    <property type="entry name" value="WH-like_DNA-bd_sf"/>
</dbReference>
<dbReference type="InterPro" id="IPR012291">
    <property type="entry name" value="CBM2_carb-bd_dom_sf"/>
</dbReference>
<dbReference type="InterPro" id="IPR007627">
    <property type="entry name" value="RNA_pol_sigma70_r2"/>
</dbReference>
<comment type="similarity">
    <text evidence="1">Belongs to the sigma-70 factor family. ECF subfamily.</text>
</comment>
<dbReference type="GO" id="GO:0030247">
    <property type="term" value="F:polysaccharide binding"/>
    <property type="evidence" value="ECO:0007669"/>
    <property type="project" value="UniProtKB-UniRule"/>
</dbReference>
<dbReference type="OrthoDB" id="4990598at2"/>
<dbReference type="InterPro" id="IPR008965">
    <property type="entry name" value="CBM2/CBM3_carb-bd_dom_sf"/>
</dbReference>
<dbReference type="EMBL" id="JNBY01000086">
    <property type="protein sequence ID" value="KDN85182.1"/>
    <property type="molecule type" value="Genomic_DNA"/>
</dbReference>
<keyword evidence="3" id="KW-0805">Transcription regulation</keyword>
<dbReference type="Pfam" id="PF00553">
    <property type="entry name" value="CBM_2"/>
    <property type="match status" value="1"/>
</dbReference>
<evidence type="ECO:0000256" key="9">
    <source>
        <dbReference type="SAM" id="Phobius"/>
    </source>
</evidence>
<organism evidence="11 12">
    <name type="scientific">Kitasatospora cheerisanensis KCTC 2395</name>
    <dbReference type="NCBI Taxonomy" id="1348663"/>
    <lineage>
        <taxon>Bacteria</taxon>
        <taxon>Bacillati</taxon>
        <taxon>Actinomycetota</taxon>
        <taxon>Actinomycetes</taxon>
        <taxon>Kitasatosporales</taxon>
        <taxon>Streptomycetaceae</taxon>
        <taxon>Kitasatospora</taxon>
    </lineage>
</organism>
<evidence type="ECO:0000313" key="12">
    <source>
        <dbReference type="Proteomes" id="UP000027178"/>
    </source>
</evidence>
<protein>
    <submittedName>
        <fullName evidence="11">Putative RNA polymerase ECF subfamily sigma factor</fullName>
    </submittedName>
</protein>
<dbReference type="GO" id="GO:0006352">
    <property type="term" value="P:DNA-templated transcription initiation"/>
    <property type="evidence" value="ECO:0007669"/>
    <property type="project" value="InterPro"/>
</dbReference>
<keyword evidence="2" id="KW-0732">Signal</keyword>
<gene>
    <name evidence="11" type="ORF">KCH_30010</name>
</gene>
<proteinExistence type="inferred from homology"/>